<evidence type="ECO:0000313" key="3">
    <source>
        <dbReference type="Proteomes" id="UP001397290"/>
    </source>
</evidence>
<keyword evidence="1" id="KW-0812">Transmembrane</keyword>
<name>A0AAW0RLD0_9HYPO</name>
<dbReference type="AlphaFoldDB" id="A0AAW0RLD0"/>
<comment type="caution">
    <text evidence="2">The sequence shown here is derived from an EMBL/GenBank/DDBJ whole genome shotgun (WGS) entry which is preliminary data.</text>
</comment>
<organism evidence="2 3">
    <name type="scientific">Beauveria asiatica</name>
    <dbReference type="NCBI Taxonomy" id="1069075"/>
    <lineage>
        <taxon>Eukaryota</taxon>
        <taxon>Fungi</taxon>
        <taxon>Dikarya</taxon>
        <taxon>Ascomycota</taxon>
        <taxon>Pezizomycotina</taxon>
        <taxon>Sordariomycetes</taxon>
        <taxon>Hypocreomycetidae</taxon>
        <taxon>Hypocreales</taxon>
        <taxon>Cordycipitaceae</taxon>
        <taxon>Beauveria</taxon>
    </lineage>
</organism>
<keyword evidence="1" id="KW-1133">Transmembrane helix</keyword>
<evidence type="ECO:0000313" key="2">
    <source>
        <dbReference type="EMBL" id="KAK8143002.1"/>
    </source>
</evidence>
<proteinExistence type="predicted"/>
<accession>A0AAW0RLD0</accession>
<dbReference type="Proteomes" id="UP001397290">
    <property type="component" value="Unassembled WGS sequence"/>
</dbReference>
<evidence type="ECO:0000256" key="1">
    <source>
        <dbReference type="SAM" id="Phobius"/>
    </source>
</evidence>
<feature type="transmembrane region" description="Helical" evidence="1">
    <location>
        <begin position="161"/>
        <end position="183"/>
    </location>
</feature>
<keyword evidence="1" id="KW-0472">Membrane</keyword>
<sequence length="391" mass="43953">MKLVANVMRKAHWSHYTSFIISALLRPLPLLPRIALHTALSRLPSADSTSLSAMLNSTLTTLVERAEFSCPVEGQPDLYGLGIRIGIYIQMLAVQISGLLSMVLRQDDYLGESVVLFILAVSSVLIKLIVHKQILAVEAAPMVALLLAQVSVCRAVSQMGFVVGIIFAVEFCGLSSLFVWFWWHGMDVLGRSPCADDKVFFFAKVSLWGWFRTMNKVFAIITAIAAGMMAIMYIFGEIPRQLPQPFGFKPLIVSGYTMVSVQYLLYWYQRLRGRVGPLEQNNGDQNSDRNDNDWKVDLQSAFEISINIGVIAFVEMTLKWNNITNVHSLRDPGQFMPLMISLAQLVAIIYQGVSRVAHMAATEDETHIYGKFSPFRPRLVHDRCERMLIML</sequence>
<gene>
    <name evidence="2" type="ORF">G3M48_007873</name>
</gene>
<feature type="transmembrane region" description="Helical" evidence="1">
    <location>
        <begin position="110"/>
        <end position="130"/>
    </location>
</feature>
<feature type="transmembrane region" description="Helical" evidence="1">
    <location>
        <begin position="217"/>
        <end position="236"/>
    </location>
</feature>
<feature type="transmembrane region" description="Helical" evidence="1">
    <location>
        <begin position="248"/>
        <end position="268"/>
    </location>
</feature>
<keyword evidence="3" id="KW-1185">Reference proteome</keyword>
<reference evidence="2 3" key="1">
    <citation type="submission" date="2020-02" db="EMBL/GenBank/DDBJ databases">
        <title>Comparative genomics of the hypocrealean fungal genus Beauvera.</title>
        <authorList>
            <person name="Showalter D.N."/>
            <person name="Bushley K.E."/>
            <person name="Rehner S.A."/>
        </authorList>
    </citation>
    <scope>NUCLEOTIDE SEQUENCE [LARGE SCALE GENOMIC DNA]</scope>
    <source>
        <strain evidence="2 3">ARSEF4384</strain>
    </source>
</reference>
<dbReference type="EMBL" id="JAAHCF010000570">
    <property type="protein sequence ID" value="KAK8143002.1"/>
    <property type="molecule type" value="Genomic_DNA"/>
</dbReference>
<protein>
    <submittedName>
        <fullName evidence="2">Uncharacterized protein</fullName>
    </submittedName>
</protein>
<feature type="transmembrane region" description="Helical" evidence="1">
    <location>
        <begin position="85"/>
        <end position="104"/>
    </location>
</feature>